<protein>
    <recommendedName>
        <fullName evidence="3">Large ribosomal subunit assembly factor BipA</fullName>
        <ecNumber evidence="3">3.6.5.-</ecNumber>
    </recommendedName>
    <alternativeName>
        <fullName evidence="3">GTP-binding protein BipA</fullName>
    </alternativeName>
</protein>
<dbReference type="Gene3D" id="2.40.30.10">
    <property type="entry name" value="Translation factors"/>
    <property type="match status" value="1"/>
</dbReference>
<dbReference type="GO" id="GO:0019843">
    <property type="term" value="F:rRNA binding"/>
    <property type="evidence" value="ECO:0007669"/>
    <property type="project" value="UniProtKB-KW"/>
</dbReference>
<dbReference type="InterPro" id="IPR006298">
    <property type="entry name" value="BipA"/>
</dbReference>
<proteinExistence type="inferred from homology"/>
<dbReference type="GO" id="GO:0043022">
    <property type="term" value="F:ribosome binding"/>
    <property type="evidence" value="ECO:0007669"/>
    <property type="project" value="UniProtKB-UniRule"/>
</dbReference>
<dbReference type="EC" id="3.6.5.-" evidence="3"/>
<dbReference type="InterPro" id="IPR042116">
    <property type="entry name" value="TypA/BipA_C"/>
</dbReference>
<accession>A0A2P7SHQ4</accession>
<evidence type="ECO:0000259" key="4">
    <source>
        <dbReference type="PROSITE" id="PS51722"/>
    </source>
</evidence>
<dbReference type="CDD" id="cd03710">
    <property type="entry name" value="BipA_TypA_C"/>
    <property type="match status" value="1"/>
</dbReference>
<keyword evidence="3" id="KW-0699">rRNA-binding</keyword>
<dbReference type="Pfam" id="PF03144">
    <property type="entry name" value="GTP_EFTU_D2"/>
    <property type="match status" value="1"/>
</dbReference>
<dbReference type="OrthoDB" id="9802948at2"/>
<evidence type="ECO:0000313" key="6">
    <source>
        <dbReference type="Proteomes" id="UP000240653"/>
    </source>
</evidence>
<dbReference type="Gene3D" id="3.30.70.870">
    <property type="entry name" value="Elongation Factor G (Translational Gtpase), domain 3"/>
    <property type="match status" value="1"/>
</dbReference>
<dbReference type="Gene3D" id="3.40.50.300">
    <property type="entry name" value="P-loop containing nucleotide triphosphate hydrolases"/>
    <property type="match status" value="1"/>
</dbReference>
<dbReference type="RefSeq" id="WP_106723174.1">
    <property type="nucleotide sequence ID" value="NZ_PXYL01000003.1"/>
</dbReference>
<dbReference type="Gene3D" id="2.40.50.250">
    <property type="entry name" value="bipa protein"/>
    <property type="match status" value="1"/>
</dbReference>
<name>A0A2P7SHQ4_9HYPH</name>
<dbReference type="FunFam" id="3.40.50.300:FF:000055">
    <property type="entry name" value="GTP-binding protein TypA"/>
    <property type="match status" value="1"/>
</dbReference>
<dbReference type="GO" id="GO:0000049">
    <property type="term" value="F:tRNA binding"/>
    <property type="evidence" value="ECO:0007669"/>
    <property type="project" value="UniProtKB-KW"/>
</dbReference>
<dbReference type="InterPro" id="IPR027417">
    <property type="entry name" value="P-loop_NTPase"/>
</dbReference>
<dbReference type="InterPro" id="IPR035647">
    <property type="entry name" value="EFG_III/V"/>
</dbReference>
<comment type="caution">
    <text evidence="5">The sequence shown here is derived from an EMBL/GenBank/DDBJ whole genome shotgun (WGS) entry which is preliminary data.</text>
</comment>
<dbReference type="PROSITE" id="PS00301">
    <property type="entry name" value="G_TR_1"/>
    <property type="match status" value="1"/>
</dbReference>
<keyword evidence="1 3" id="KW-0547">Nucleotide-binding</keyword>
<dbReference type="SMART" id="SM00838">
    <property type="entry name" value="EFG_C"/>
    <property type="match status" value="1"/>
</dbReference>
<dbReference type="SUPFAM" id="SSF50447">
    <property type="entry name" value="Translation proteins"/>
    <property type="match status" value="1"/>
</dbReference>
<dbReference type="SUPFAM" id="SSF52540">
    <property type="entry name" value="P-loop containing nucleoside triphosphate hydrolases"/>
    <property type="match status" value="1"/>
</dbReference>
<dbReference type="Gene3D" id="3.30.70.240">
    <property type="match status" value="1"/>
</dbReference>
<dbReference type="InterPro" id="IPR047041">
    <property type="entry name" value="BipA_GTP-bd_dom"/>
</dbReference>
<dbReference type="AlphaFoldDB" id="A0A2P7SHQ4"/>
<dbReference type="PRINTS" id="PR00315">
    <property type="entry name" value="ELONGATNFCT"/>
</dbReference>
<dbReference type="InterPro" id="IPR031157">
    <property type="entry name" value="G_TR_CS"/>
</dbReference>
<dbReference type="InterPro" id="IPR000795">
    <property type="entry name" value="T_Tr_GTP-bd_dom"/>
</dbReference>
<dbReference type="InterPro" id="IPR048876">
    <property type="entry name" value="BipA_C"/>
</dbReference>
<gene>
    <name evidence="5" type="primary">typA</name>
    <name evidence="3" type="synonym">bipA</name>
    <name evidence="5" type="ORF">C7I85_06580</name>
</gene>
<dbReference type="Proteomes" id="UP000240653">
    <property type="component" value="Unassembled WGS sequence"/>
</dbReference>
<dbReference type="CDD" id="cd03691">
    <property type="entry name" value="BipA_TypA_II"/>
    <property type="match status" value="1"/>
</dbReference>
<dbReference type="HAMAP" id="MF_00849">
    <property type="entry name" value="BipA"/>
    <property type="match status" value="1"/>
</dbReference>
<dbReference type="FunFam" id="3.30.70.870:FF:000003">
    <property type="entry name" value="GTP-binding protein TypA"/>
    <property type="match status" value="1"/>
</dbReference>
<keyword evidence="3" id="KW-0963">Cytoplasm</keyword>
<dbReference type="EMBL" id="PXYL01000003">
    <property type="protein sequence ID" value="PSJ62000.1"/>
    <property type="molecule type" value="Genomic_DNA"/>
</dbReference>
<evidence type="ECO:0000256" key="1">
    <source>
        <dbReference type="ARBA" id="ARBA00022741"/>
    </source>
</evidence>
<dbReference type="Pfam" id="PF00679">
    <property type="entry name" value="EFG_C"/>
    <property type="match status" value="1"/>
</dbReference>
<dbReference type="PANTHER" id="PTHR42908:SF8">
    <property type="entry name" value="TR-TYPE G DOMAIN-CONTAINING PROTEIN"/>
    <property type="match status" value="1"/>
</dbReference>
<reference evidence="5 6" key="1">
    <citation type="submission" date="2018-03" db="EMBL/GenBank/DDBJ databases">
        <title>The draft genome of Mesorhizobium soli JCM 19897.</title>
        <authorList>
            <person name="Li L."/>
            <person name="Liu L."/>
            <person name="Liang L."/>
            <person name="Wang T."/>
            <person name="Zhang X."/>
        </authorList>
    </citation>
    <scope>NUCLEOTIDE SEQUENCE [LARGE SCALE GENOMIC DNA]</scope>
    <source>
        <strain evidence="5 6">JCM 19897</strain>
    </source>
</reference>
<comment type="catalytic activity">
    <reaction evidence="3">
        <text>GTP + H2O = GDP + phosphate + H(+)</text>
        <dbReference type="Rhea" id="RHEA:19669"/>
        <dbReference type="ChEBI" id="CHEBI:15377"/>
        <dbReference type="ChEBI" id="CHEBI:15378"/>
        <dbReference type="ChEBI" id="CHEBI:37565"/>
        <dbReference type="ChEBI" id="CHEBI:43474"/>
        <dbReference type="ChEBI" id="CHEBI:58189"/>
    </reaction>
</comment>
<dbReference type="Pfam" id="PF00009">
    <property type="entry name" value="GTP_EFTU"/>
    <property type="match status" value="1"/>
</dbReference>
<dbReference type="InterPro" id="IPR047042">
    <property type="entry name" value="BipA_II"/>
</dbReference>
<dbReference type="PROSITE" id="PS51722">
    <property type="entry name" value="G_TR_2"/>
    <property type="match status" value="1"/>
</dbReference>
<comment type="subunit">
    <text evidence="3">Monomer.</text>
</comment>
<keyword evidence="2 3" id="KW-0342">GTP-binding</keyword>
<dbReference type="GO" id="GO:0005525">
    <property type="term" value="F:GTP binding"/>
    <property type="evidence" value="ECO:0007669"/>
    <property type="project" value="UniProtKB-UniRule"/>
</dbReference>
<dbReference type="PANTHER" id="PTHR42908">
    <property type="entry name" value="TRANSLATION ELONGATION FACTOR-RELATED"/>
    <property type="match status" value="1"/>
</dbReference>
<feature type="binding site" evidence="3">
    <location>
        <begin position="13"/>
        <end position="18"/>
    </location>
    <ligand>
        <name>GTP</name>
        <dbReference type="ChEBI" id="CHEBI:37565"/>
    </ligand>
</feature>
<feature type="domain" description="Tr-type G" evidence="4">
    <location>
        <begin position="1"/>
        <end position="197"/>
    </location>
</feature>
<evidence type="ECO:0000256" key="3">
    <source>
        <dbReference type="HAMAP-Rule" id="MF_00849"/>
    </source>
</evidence>
<dbReference type="InterPro" id="IPR035651">
    <property type="entry name" value="BipA_V"/>
</dbReference>
<keyword evidence="3" id="KW-0690">Ribosome biogenesis</keyword>
<dbReference type="GO" id="GO:0097216">
    <property type="term" value="F:guanosine tetraphosphate binding"/>
    <property type="evidence" value="ECO:0007669"/>
    <property type="project" value="UniProtKB-ARBA"/>
</dbReference>
<comment type="similarity">
    <text evidence="3">Belongs to the TRAFAC class translation factor GTPase superfamily. Classic translation factor GTPase family. BipA subfamily.</text>
</comment>
<dbReference type="GO" id="GO:0000027">
    <property type="term" value="P:ribosomal large subunit assembly"/>
    <property type="evidence" value="ECO:0007669"/>
    <property type="project" value="UniProtKB-UniRule"/>
</dbReference>
<sequence>MKLRNIAIIAHVDHGKTTLVDALLKQSGSVRENQRVAERVMDSGDIEKERGITILAKATSVEWKDTRINIVDTPGHADFGGEVERILNMVDGAIVLVDAAEGPMPQTKFVVGKALKVGLKPIVAINKIDRPDARHQEVINEVFDLFAALDATDEQLDFPILYGSGRDGWMAANPEGPKDQALAPLFDLVLDHVPEPKVAEGPFRMIGTILEANPFLGRIITGRIEAGTLKPNQPVKVLHHDGTLLENGRVSKILAFRGIDRQPIEEAQAGDIVAIAGLSKGTVADTFCDPSVSAAMAAQPIDPPTVTMSFLVNDSPLAGTEGDKVTSRVIRDRLLKEAEGNVALKIEESADKDSFYVSGRGELQLAVLIETMRREGFELAVSRPRVVMQKDENGQLLEPIEEVVIDVDEEHAGVVVQKMSERKADMTELRPSGGNRQRLVFHAPTRGLIGYQSELLTDTRGTAVMNRLFHAYQPYKGELPGRINGVLISNDQGEAVAYALFNLEDRGPMVIDAGVKVYQGMIIGIHSRDNDLEVNVLKGKKLTNIRAAGKDEAVKLTPPIRMTLERALSWIQDDELVEVTPKSIRLRKLHLDPNDRKRFEKAKTTLGAA</sequence>
<dbReference type="CDD" id="cd16263">
    <property type="entry name" value="BipA_III"/>
    <property type="match status" value="1"/>
</dbReference>
<keyword evidence="3" id="KW-0378">Hydrolase</keyword>
<dbReference type="GO" id="GO:0003924">
    <property type="term" value="F:GTPase activity"/>
    <property type="evidence" value="ECO:0007669"/>
    <property type="project" value="UniProtKB-UniRule"/>
</dbReference>
<dbReference type="InterPro" id="IPR000640">
    <property type="entry name" value="EFG_V-like"/>
</dbReference>
<dbReference type="NCBIfam" id="TIGR01394">
    <property type="entry name" value="TypA_BipA"/>
    <property type="match status" value="1"/>
</dbReference>
<keyword evidence="3" id="KW-0820">tRNA-binding</keyword>
<dbReference type="InterPro" id="IPR004161">
    <property type="entry name" value="EFTu-like_2"/>
</dbReference>
<dbReference type="GO" id="GO:1990904">
    <property type="term" value="C:ribonucleoprotein complex"/>
    <property type="evidence" value="ECO:0007669"/>
    <property type="project" value="TreeGrafter"/>
</dbReference>
<evidence type="ECO:0000313" key="5">
    <source>
        <dbReference type="EMBL" id="PSJ62000.1"/>
    </source>
</evidence>
<keyword evidence="3" id="KW-0694">RNA-binding</keyword>
<evidence type="ECO:0000256" key="2">
    <source>
        <dbReference type="ARBA" id="ARBA00023134"/>
    </source>
</evidence>
<dbReference type="FunFam" id="3.30.70.240:FF:000002">
    <property type="entry name" value="GTP-binding protein TypA"/>
    <property type="match status" value="1"/>
</dbReference>
<dbReference type="NCBIfam" id="TIGR00231">
    <property type="entry name" value="small_GTP"/>
    <property type="match status" value="1"/>
</dbReference>
<dbReference type="GO" id="GO:0005829">
    <property type="term" value="C:cytosol"/>
    <property type="evidence" value="ECO:0007669"/>
    <property type="project" value="TreeGrafter"/>
</dbReference>
<dbReference type="InterPro" id="IPR005225">
    <property type="entry name" value="Small_GTP-bd"/>
</dbReference>
<organism evidence="5 6">
    <name type="scientific">Pseudaminobacter soli</name>
    <name type="common">ex Li et al. 2025</name>
    <dbReference type="NCBI Taxonomy" id="1295366"/>
    <lineage>
        <taxon>Bacteria</taxon>
        <taxon>Pseudomonadati</taxon>
        <taxon>Pseudomonadota</taxon>
        <taxon>Alphaproteobacteria</taxon>
        <taxon>Hyphomicrobiales</taxon>
        <taxon>Phyllobacteriaceae</taxon>
        <taxon>Pseudaminobacter</taxon>
    </lineage>
</organism>
<dbReference type="FunFam" id="2.40.50.250:FF:000001">
    <property type="entry name" value="GTP-binding protein TypA"/>
    <property type="match status" value="1"/>
</dbReference>
<dbReference type="Pfam" id="PF21018">
    <property type="entry name" value="BipA_C"/>
    <property type="match status" value="1"/>
</dbReference>
<feature type="binding site" evidence="3">
    <location>
        <begin position="126"/>
        <end position="129"/>
    </location>
    <ligand>
        <name>GTP</name>
        <dbReference type="ChEBI" id="CHEBI:37565"/>
    </ligand>
</feature>
<comment type="function">
    <text evidence="3">A 50S ribosomal subunit assembly protein with GTPase activity, required for 50S subunit assembly at low temperatures, may also play a role in translation. Binds GTP and analogs. Binds the 70S ribosome between the 30S and 50S subunits, in a similar position as ribosome-bound EF-G; it contacts a number of ribosomal proteins, both rRNAs and the A-site tRNA.</text>
</comment>
<dbReference type="InterPro" id="IPR047043">
    <property type="entry name" value="BipA_III"/>
</dbReference>
<dbReference type="SUPFAM" id="SSF54980">
    <property type="entry name" value="EF-G C-terminal domain-like"/>
    <property type="match status" value="2"/>
</dbReference>
<keyword evidence="6" id="KW-1185">Reference proteome</keyword>
<dbReference type="InterPro" id="IPR009000">
    <property type="entry name" value="Transl_B-barrel_sf"/>
</dbReference>
<comment type="subcellular location">
    <subcellularLocation>
        <location evidence="3">Cytoplasm</location>
    </subcellularLocation>
    <text evidence="3">Binds to ribosomes.</text>
</comment>
<dbReference type="CDD" id="cd01891">
    <property type="entry name" value="TypA_BipA"/>
    <property type="match status" value="1"/>
</dbReference>